<evidence type="ECO:0008006" key="3">
    <source>
        <dbReference type="Google" id="ProtNLM"/>
    </source>
</evidence>
<name>A0A255Z1V3_9FLAO</name>
<sequence>MFPLWGLGGLLVSCNNDDNNSQNPIDLLPPMTTTGENTIGCLVNGEPFTDSGLMNNFYQFVNGEYFLAINMQRGFSNDFEDASISIRRIEVHEGETYILNNNSIQNDFTGGSAGYVFSNSIESGEFETNQNYFGSITFTRFDTQNQIMSGTFEFQAEEITTGEIINITNGRFDLTFTN</sequence>
<keyword evidence="2" id="KW-1185">Reference proteome</keyword>
<dbReference type="Proteomes" id="UP000216605">
    <property type="component" value="Unassembled WGS sequence"/>
</dbReference>
<proteinExistence type="predicted"/>
<accession>A0A255Z1V3</accession>
<dbReference type="AlphaFoldDB" id="A0A255Z1V3"/>
<reference evidence="1 2" key="1">
    <citation type="submission" date="2017-07" db="EMBL/GenBank/DDBJ databases">
        <title>Flavobacterium cyanobacteriorum sp. nov., isolated from cyanobacterial aggregates in a eutrophic lake.</title>
        <authorList>
            <person name="Cai H."/>
        </authorList>
    </citation>
    <scope>NUCLEOTIDE SEQUENCE [LARGE SCALE GENOMIC DNA]</scope>
    <source>
        <strain evidence="1 2">TH021</strain>
    </source>
</reference>
<evidence type="ECO:0000313" key="1">
    <source>
        <dbReference type="EMBL" id="OYQ35432.1"/>
    </source>
</evidence>
<comment type="caution">
    <text evidence="1">The sequence shown here is derived from an EMBL/GenBank/DDBJ whole genome shotgun (WGS) entry which is preliminary data.</text>
</comment>
<gene>
    <name evidence="1" type="ORF">CHU92_10920</name>
</gene>
<dbReference type="EMBL" id="NOXV01000284">
    <property type="protein sequence ID" value="OYQ35432.1"/>
    <property type="molecule type" value="Genomic_DNA"/>
</dbReference>
<evidence type="ECO:0000313" key="2">
    <source>
        <dbReference type="Proteomes" id="UP000216605"/>
    </source>
</evidence>
<organism evidence="1 2">
    <name type="scientific">Flavobacterium cyanobacteriorum</name>
    <dbReference type="NCBI Taxonomy" id="2022802"/>
    <lineage>
        <taxon>Bacteria</taxon>
        <taxon>Pseudomonadati</taxon>
        <taxon>Bacteroidota</taxon>
        <taxon>Flavobacteriia</taxon>
        <taxon>Flavobacteriales</taxon>
        <taxon>Flavobacteriaceae</taxon>
        <taxon>Flavobacterium</taxon>
    </lineage>
</organism>
<dbReference type="OrthoDB" id="881763at2"/>
<protein>
    <recommendedName>
        <fullName evidence="3">Lipocalin-like domain-containing protein</fullName>
    </recommendedName>
</protein>